<dbReference type="EMBL" id="SOAW01000003">
    <property type="protein sequence ID" value="TDT29922.1"/>
    <property type="molecule type" value="Genomic_DNA"/>
</dbReference>
<sequence>MRSLYLLRHAKAADFTPGGLDHERPLTERGRLQAAEVGQALADPGLPRIDQVLCSTATRTRQTLAGLATAGLEPDCPVTFSDAIYGASPEELLAEIATADGDALLVVGHSPGIPGLVLELADADSDPALLGSVGSRYPPASLSLLRADTGWTDLTSATLSYVRLGS</sequence>
<dbReference type="CDD" id="cd07067">
    <property type="entry name" value="HP_PGM_like"/>
    <property type="match status" value="1"/>
</dbReference>
<evidence type="ECO:0000313" key="3">
    <source>
        <dbReference type="Proteomes" id="UP000295371"/>
    </source>
</evidence>
<dbReference type="SUPFAM" id="SSF53254">
    <property type="entry name" value="Phosphoglycerate mutase-like"/>
    <property type="match status" value="1"/>
</dbReference>
<keyword evidence="3" id="KW-1185">Reference proteome</keyword>
<dbReference type="AlphaFoldDB" id="A0A4R7IYR5"/>
<evidence type="ECO:0000313" key="2">
    <source>
        <dbReference type="EMBL" id="TDT29922.1"/>
    </source>
</evidence>
<dbReference type="Gene3D" id="3.40.50.1240">
    <property type="entry name" value="Phosphoglycerate mutase-like"/>
    <property type="match status" value="1"/>
</dbReference>
<dbReference type="Proteomes" id="UP000295371">
    <property type="component" value="Unassembled WGS sequence"/>
</dbReference>
<reference evidence="2 3" key="1">
    <citation type="submission" date="2019-03" db="EMBL/GenBank/DDBJ databases">
        <title>Genomic Encyclopedia of Archaeal and Bacterial Type Strains, Phase II (KMG-II): from individual species to whole genera.</title>
        <authorList>
            <person name="Goeker M."/>
        </authorList>
    </citation>
    <scope>NUCLEOTIDE SEQUENCE [LARGE SCALE GENOMIC DNA]</scope>
    <source>
        <strain evidence="2 3">DSM 24323</strain>
    </source>
</reference>
<name>A0A4R7IYR5_9ACTN</name>
<accession>A0A4R7IYR5</accession>
<gene>
    <name evidence="2" type="ORF">CLV29_2945</name>
</gene>
<dbReference type="Pfam" id="PF00300">
    <property type="entry name" value="His_Phos_1"/>
    <property type="match status" value="1"/>
</dbReference>
<dbReference type="RefSeq" id="WP_133755844.1">
    <property type="nucleotide sequence ID" value="NZ_SOAW01000003.1"/>
</dbReference>
<protein>
    <submittedName>
        <fullName evidence="2">Phosphohistidine phosphatase</fullName>
    </submittedName>
</protein>
<keyword evidence="1" id="KW-0378">Hydrolase</keyword>
<dbReference type="InterPro" id="IPR029033">
    <property type="entry name" value="His_PPase_superfam"/>
</dbReference>
<dbReference type="PANTHER" id="PTHR20935">
    <property type="entry name" value="PHOSPHOGLYCERATE MUTASE-RELATED"/>
    <property type="match status" value="1"/>
</dbReference>
<comment type="caution">
    <text evidence="2">The sequence shown here is derived from an EMBL/GenBank/DDBJ whole genome shotgun (WGS) entry which is preliminary data.</text>
</comment>
<dbReference type="InterPro" id="IPR013078">
    <property type="entry name" value="His_Pase_superF_clade-1"/>
</dbReference>
<dbReference type="PANTHER" id="PTHR20935:SF1">
    <property type="entry name" value="SLL1549 PROTEIN"/>
    <property type="match status" value="1"/>
</dbReference>
<proteinExistence type="predicted"/>
<dbReference type="GO" id="GO:0016787">
    <property type="term" value="F:hydrolase activity"/>
    <property type="evidence" value="ECO:0007669"/>
    <property type="project" value="UniProtKB-KW"/>
</dbReference>
<dbReference type="InterPro" id="IPR051021">
    <property type="entry name" value="Mito_Ser/Thr_phosphatase"/>
</dbReference>
<organism evidence="2 3">
    <name type="scientific">Naumannella halotolerans</name>
    <dbReference type="NCBI Taxonomy" id="993414"/>
    <lineage>
        <taxon>Bacteria</taxon>
        <taxon>Bacillati</taxon>
        <taxon>Actinomycetota</taxon>
        <taxon>Actinomycetes</taxon>
        <taxon>Propionibacteriales</taxon>
        <taxon>Propionibacteriaceae</taxon>
        <taxon>Naumannella</taxon>
    </lineage>
</organism>
<dbReference type="SMART" id="SM00855">
    <property type="entry name" value="PGAM"/>
    <property type="match status" value="1"/>
</dbReference>
<evidence type="ECO:0000256" key="1">
    <source>
        <dbReference type="ARBA" id="ARBA00022801"/>
    </source>
</evidence>
<dbReference type="OrthoDB" id="9810154at2"/>